<dbReference type="SUPFAM" id="SSF53335">
    <property type="entry name" value="S-adenosyl-L-methionine-dependent methyltransferases"/>
    <property type="match status" value="1"/>
</dbReference>
<dbReference type="AlphaFoldDB" id="A0AAJ1RA09"/>
<evidence type="ECO:0000313" key="4">
    <source>
        <dbReference type="Proteomes" id="UP001167919"/>
    </source>
</evidence>
<dbReference type="GO" id="GO:0032259">
    <property type="term" value="P:methylation"/>
    <property type="evidence" value="ECO:0007669"/>
    <property type="project" value="UniProtKB-KW"/>
</dbReference>
<organism evidence="1 4">
    <name type="scientific">Oenococcus sicerae</name>
    <dbReference type="NCBI Taxonomy" id="2203724"/>
    <lineage>
        <taxon>Bacteria</taxon>
        <taxon>Bacillati</taxon>
        <taxon>Bacillota</taxon>
        <taxon>Bacilli</taxon>
        <taxon>Lactobacillales</taxon>
        <taxon>Lactobacillaceae</taxon>
        <taxon>Oenococcus</taxon>
    </lineage>
</organism>
<dbReference type="PIRSF" id="PIRSF018637">
    <property type="entry name" value="TrmK"/>
    <property type="match status" value="1"/>
</dbReference>
<dbReference type="PANTHER" id="PTHR38451:SF1">
    <property type="entry name" value="TRNA (ADENINE(22)-N(1))-METHYLTRANSFERASE"/>
    <property type="match status" value="1"/>
</dbReference>
<keyword evidence="1" id="KW-0489">Methyltransferase</keyword>
<evidence type="ECO:0000313" key="1">
    <source>
        <dbReference type="EMBL" id="MDN6899743.1"/>
    </source>
</evidence>
<dbReference type="Gene3D" id="3.40.50.150">
    <property type="entry name" value="Vaccinia Virus protein VP39"/>
    <property type="match status" value="1"/>
</dbReference>
<dbReference type="RefSeq" id="WP_128686899.1">
    <property type="nucleotide sequence ID" value="NZ_CP029684.2"/>
</dbReference>
<dbReference type="InterPro" id="IPR029063">
    <property type="entry name" value="SAM-dependent_MTases_sf"/>
</dbReference>
<gene>
    <name evidence="2" type="ORF">DLJ48_07825</name>
    <name evidence="1" type="ORF">EVC35_01825</name>
</gene>
<reference evidence="2" key="3">
    <citation type="submission" date="2020-01" db="EMBL/GenBank/DDBJ databases">
        <authorList>
            <person name="Cousin F.J."/>
            <person name="Le Guellec R."/>
            <person name="Cretenet M."/>
        </authorList>
    </citation>
    <scope>NUCLEOTIDE SEQUENCE</scope>
    <source>
        <strain evidence="2">UCMA 15228</strain>
    </source>
</reference>
<accession>A0AAJ1RA09</accession>
<dbReference type="GO" id="GO:0160105">
    <property type="term" value="F:tRNA (adenine(22)-N1)-methyltransferase activity"/>
    <property type="evidence" value="ECO:0007669"/>
    <property type="project" value="InterPro"/>
</dbReference>
<evidence type="ECO:0000313" key="3">
    <source>
        <dbReference type="Proteomes" id="UP000286907"/>
    </source>
</evidence>
<keyword evidence="3" id="KW-1185">Reference proteome</keyword>
<keyword evidence="1" id="KW-0808">Transferase</keyword>
<dbReference type="PANTHER" id="PTHR38451">
    <property type="entry name" value="TRNA (ADENINE(22)-N(1))-METHYLTRANSFERASE"/>
    <property type="match status" value="1"/>
</dbReference>
<dbReference type="Proteomes" id="UP000286907">
    <property type="component" value="Chromosome"/>
</dbReference>
<sequence length="230" mass="25645">MARLSDRLMAIYQLIDQDAIVIDVGTDHAAIPIALIESGKTAFVIASDVGKGPLIQAEEQIGLADLDDANRIDLRLGNGLSVANKADKIDTIVIAGMGGELIAKLLSQIPDFLNAAKLILQANNEQADVRRMIAQSNRLITDEQILLENGHFYEIIVATQTDKMIPLTTAELKFGPKLLQIKSELFRRKWQQELQRLNKIKKTLEQSSQRSTIRYDSVQTEIKEIEEVLK</sequence>
<proteinExistence type="predicted"/>
<dbReference type="InterPro" id="IPR006901">
    <property type="entry name" value="TrmK"/>
</dbReference>
<dbReference type="Gene3D" id="1.10.287.1890">
    <property type="match status" value="1"/>
</dbReference>
<reference evidence="1" key="2">
    <citation type="submission" date="2019-01" db="EMBL/GenBank/DDBJ databases">
        <title>Oenococcus sicerae UCMA17102.</title>
        <authorList>
            <person name="Cousin F.J."/>
            <person name="Le Guellec R."/>
            <person name="Cretenet M."/>
        </authorList>
    </citation>
    <scope>NUCLEOTIDE SEQUENCE</scope>
    <source>
        <strain evidence="1">UCMA17102</strain>
    </source>
</reference>
<evidence type="ECO:0000313" key="2">
    <source>
        <dbReference type="EMBL" id="QAS70432.1"/>
    </source>
</evidence>
<reference evidence="2 3" key="1">
    <citation type="journal article" date="2019" name="Syst. Appl. Microbiol.">
        <title>Oenococcus sicerae sp. nov., isolated from French cider.</title>
        <authorList>
            <person name="Cousin F.J."/>
            <person name="Le Guellec R."/>
            <person name="Chagnot C."/>
            <person name="Goux D."/>
            <person name="Dalmasso M."/>
            <person name="Laplace J.M."/>
            <person name="Cretenet M."/>
        </authorList>
    </citation>
    <scope>NUCLEOTIDE SEQUENCE [LARGE SCALE GENOMIC DNA]</scope>
    <source>
        <strain evidence="2 3">UCMA 15228</strain>
    </source>
</reference>
<protein>
    <submittedName>
        <fullName evidence="1">SAM-dependent methyltransferase</fullName>
    </submittedName>
</protein>
<dbReference type="EMBL" id="SDWY01000001">
    <property type="protein sequence ID" value="MDN6899743.1"/>
    <property type="molecule type" value="Genomic_DNA"/>
</dbReference>
<dbReference type="Pfam" id="PF04816">
    <property type="entry name" value="TrmK"/>
    <property type="match status" value="1"/>
</dbReference>
<name>A0AAJ1RA09_9LACO</name>
<dbReference type="EMBL" id="CP029684">
    <property type="protein sequence ID" value="QAS70432.1"/>
    <property type="molecule type" value="Genomic_DNA"/>
</dbReference>
<dbReference type="Proteomes" id="UP001167919">
    <property type="component" value="Unassembled WGS sequence"/>
</dbReference>